<dbReference type="PANTHER" id="PTHR43819:SF1">
    <property type="entry name" value="ARCHAEAL-TYPE GLUTAMATE SYNTHASE [NADPH]"/>
    <property type="match status" value="1"/>
</dbReference>
<protein>
    <submittedName>
        <fullName evidence="4">FMN-binding glutamate synthase family protein</fullName>
    </submittedName>
</protein>
<keyword evidence="5" id="KW-1185">Reference proteome</keyword>
<dbReference type="PIRSF" id="PIRSF500060">
    <property type="entry name" value="UCP500060"/>
    <property type="match status" value="1"/>
</dbReference>
<comment type="similarity">
    <text evidence="1 2">Belongs to the glutamate synthase family.</text>
</comment>
<name>A0ABW8F0R5_9BURK</name>
<dbReference type="Pfam" id="PF01645">
    <property type="entry name" value="Glu_synthase"/>
    <property type="match status" value="1"/>
</dbReference>
<dbReference type="CDD" id="cd02808">
    <property type="entry name" value="GltS_FMN"/>
    <property type="match status" value="1"/>
</dbReference>
<accession>A0ABW8F0R5</accession>
<feature type="domain" description="Glutamate synthase" evidence="3">
    <location>
        <begin position="153"/>
        <end position="469"/>
    </location>
</feature>
<evidence type="ECO:0000259" key="3">
    <source>
        <dbReference type="Pfam" id="PF01645"/>
    </source>
</evidence>
<reference evidence="4 5" key="1">
    <citation type="submission" date="2024-10" db="EMBL/GenBank/DDBJ databases">
        <title>The Natural Products Discovery Center: Release of the First 8490 Sequenced Strains for Exploring Actinobacteria Biosynthetic Diversity.</title>
        <authorList>
            <person name="Kalkreuter E."/>
            <person name="Kautsar S.A."/>
            <person name="Yang D."/>
            <person name="Bader C.D."/>
            <person name="Teijaro C.N."/>
            <person name="Fluegel L."/>
            <person name="Davis C.M."/>
            <person name="Simpson J.R."/>
            <person name="Lauterbach L."/>
            <person name="Steele A.D."/>
            <person name="Gui C."/>
            <person name="Meng S."/>
            <person name="Li G."/>
            <person name="Viehrig K."/>
            <person name="Ye F."/>
            <person name="Su P."/>
            <person name="Kiefer A.F."/>
            <person name="Nichols A."/>
            <person name="Cepeda A.J."/>
            <person name="Yan W."/>
            <person name="Fan B."/>
            <person name="Jiang Y."/>
            <person name="Adhikari A."/>
            <person name="Zheng C.-J."/>
            <person name="Schuster L."/>
            <person name="Cowan T.M."/>
            <person name="Smanski M.J."/>
            <person name="Chevrette M.G."/>
            <person name="De Carvalho L.P.S."/>
            <person name="Shen B."/>
        </authorList>
    </citation>
    <scope>NUCLEOTIDE SEQUENCE [LARGE SCALE GENOMIC DNA]</scope>
    <source>
        <strain evidence="4 5">NPDC087045</strain>
    </source>
</reference>
<dbReference type="SUPFAM" id="SSF51395">
    <property type="entry name" value="FMN-linked oxidoreductases"/>
    <property type="match status" value="1"/>
</dbReference>
<organism evidence="4 5">
    <name type="scientific">Herbaspirillum chlorophenolicum</name>
    <dbReference type="NCBI Taxonomy" id="211589"/>
    <lineage>
        <taxon>Bacteria</taxon>
        <taxon>Pseudomonadati</taxon>
        <taxon>Pseudomonadota</taxon>
        <taxon>Betaproteobacteria</taxon>
        <taxon>Burkholderiales</taxon>
        <taxon>Oxalobacteraceae</taxon>
        <taxon>Herbaspirillum</taxon>
    </lineage>
</organism>
<evidence type="ECO:0000256" key="2">
    <source>
        <dbReference type="PIRNR" id="PIRNR006429"/>
    </source>
</evidence>
<dbReference type="Proteomes" id="UP001617427">
    <property type="component" value="Unassembled WGS sequence"/>
</dbReference>
<dbReference type="Gene3D" id="3.20.20.70">
    <property type="entry name" value="Aldolase class I"/>
    <property type="match status" value="1"/>
</dbReference>
<evidence type="ECO:0000313" key="5">
    <source>
        <dbReference type="Proteomes" id="UP001617427"/>
    </source>
</evidence>
<dbReference type="PIRSF" id="PIRSF006429">
    <property type="entry name" value="GOGAT_lg_2"/>
    <property type="match status" value="1"/>
</dbReference>
<dbReference type="InterPro" id="IPR002932">
    <property type="entry name" value="Glu_synthdom"/>
</dbReference>
<dbReference type="EMBL" id="JBIUZV010000007">
    <property type="protein sequence ID" value="MFJ3046884.1"/>
    <property type="molecule type" value="Genomic_DNA"/>
</dbReference>
<gene>
    <name evidence="4" type="ORF">ACIPEN_13720</name>
</gene>
<sequence>MWANRYFVFWLVILLTTALALLAAGQYISWGWMLIPLIFSGIGIRDLIQRKHAVLRNYPLIGHFRFIFESIRPEIRQYFFEGEMDGRPFSRKKRSIVYQRAKADVDSRPFGTELDMQQGGHEWIGHSLSPTQIASHDFRVTVGEGRDQPYSMSVFNVSAMSFGSLSANAIRALNHGAKKGNFAHDTGEGSVSAYHREFGGDLVWQIASGYFGCRNADGSFDEEKFAVQAQSPQIKMIEVKLSQGAKPGHGGVLPAAKITPEIAATRGIPMGVACISPATHSSFSTPIGLLQFIEKLRQRSGGKPVGIKMCVGHPWEFFGIAKAMVKTGIVPDFITVDGSEGGTGAAPLEFVDHVGMPLQEGLLMVHNTMVGIGLRDKVKIGASGKIITAFDLARTLALGADWCNSARGFMFALGCIQSQSCHTDRCPTGVATQNPTRARALVVPDKAERVYRFHQSTLHALQELVQAAGLPHTSALRPHHIVRRINDHEVQLMSNLLKYLQPNDLLDGNYRYQVYEKFWPIARAESFHPEF</sequence>
<evidence type="ECO:0000256" key="1">
    <source>
        <dbReference type="ARBA" id="ARBA00009716"/>
    </source>
</evidence>
<dbReference type="InterPro" id="IPR024188">
    <property type="entry name" value="GltB"/>
</dbReference>
<dbReference type="InterPro" id="IPR013785">
    <property type="entry name" value="Aldolase_TIM"/>
</dbReference>
<dbReference type="RefSeq" id="WP_402701211.1">
    <property type="nucleotide sequence ID" value="NZ_JBIUZV010000007.1"/>
</dbReference>
<comment type="caution">
    <text evidence="4">The sequence shown here is derived from an EMBL/GenBank/DDBJ whole genome shotgun (WGS) entry which is preliminary data.</text>
</comment>
<dbReference type="PANTHER" id="PTHR43819">
    <property type="entry name" value="ARCHAEAL-TYPE GLUTAMATE SYNTHASE [NADPH]"/>
    <property type="match status" value="1"/>
</dbReference>
<dbReference type="InterPro" id="IPR027283">
    <property type="entry name" value="YerD"/>
</dbReference>
<proteinExistence type="inferred from homology"/>
<evidence type="ECO:0000313" key="4">
    <source>
        <dbReference type="EMBL" id="MFJ3046884.1"/>
    </source>
</evidence>